<dbReference type="GO" id="GO:0008955">
    <property type="term" value="F:peptidoglycan glycosyltransferase activity"/>
    <property type="evidence" value="ECO:0007669"/>
    <property type="project" value="UniProtKB-EC"/>
</dbReference>
<reference evidence="21" key="1">
    <citation type="submission" date="2021-03" db="EMBL/GenBank/DDBJ databases">
        <title>Fibrella sp. HMF5335 genome sequencing and assembly.</title>
        <authorList>
            <person name="Kang H."/>
            <person name="Kim H."/>
            <person name="Bae S."/>
            <person name="Joh K."/>
        </authorList>
    </citation>
    <scope>NUCLEOTIDE SEQUENCE</scope>
    <source>
        <strain evidence="21">HMF5335</strain>
    </source>
</reference>
<sequence length="783" mass="88671">MIQFASGRYRLLITRLWKLFLIGIVGIILYVLAVAVNFLWLFGGMPNLKALENPKSQEASTIYFNDGPQMGKFYLENRTPVDITQVSPNVISALLATEDARFMKHSGIDARSIARAISGLVTFKNTASTGGGSTLTQQTAKNLFDTREEVYEGILGKVPVVRLIIAKTKEWILAVRLERNYTKQEIIMMYLNTVSFGNNTYGIKTAAKTYFNREPWQLTVDESALLVGMLKNPSLFDPRIFETRARERRNVVLGQMKKYNFLTPDQFVLYKIRPVKLDFNVENQNTNKAPYFCAVVKDKLKNWIKQYNKENGKELNLYTSGLKIYSTIDSRMQRDAEEAVMTNMRDQQAKFYQQWRGRNPWVFRNASNAWQEMPNFIENSVKRTTRYKLLSAVYGDDKKAIWRELNKKVKMKVFTYANRRMEKDTTMSTLDSLRYYKRLLHTGFMSMDPTTGYVRAWVGGVNFKHMKFDHVSQGKRQPGSTFKPFVYLTALNNNYFTTCDRITDRPVVFAHGEDGNGGPPWMPKNSTGRYSGASLSLREALGQSVNSVSAQLIKKTKARPVLKTAADLGIDTTGFPANPTLCLGTADVSVLDMVAAYCTFANSGHRVEPILIYRITDKNDNELARFTLNAVQVISSQKAYDMLYLMRGATEEANGTAKRLATQYKLLENGSQIAAKTGTTSSFSDGWFMGITQNLVSGLWVGGDERSIHFKNIEFGQGARLAMPAWGMYMQKVFADKGLTKYKPAPFLKPNGYKVDCGGYYIDSAQRYIPPAIAPTEEEEILN</sequence>
<keyword evidence="6" id="KW-0121">Carboxypeptidase</keyword>
<keyword evidence="11" id="KW-0133">Cell shape</keyword>
<name>A0A939GEV6_9BACT</name>
<keyword evidence="14" id="KW-0511">Multifunctional enzyme</keyword>
<keyword evidence="15" id="KW-0961">Cell wall biogenesis/degradation</keyword>
<dbReference type="Gene3D" id="1.10.3810.10">
    <property type="entry name" value="Biosynthetic peptidoglycan transglycosylase-like"/>
    <property type="match status" value="1"/>
</dbReference>
<keyword evidence="12" id="KW-0573">Peptidoglycan synthesis</keyword>
<comment type="similarity">
    <text evidence="3">In the C-terminal section; belongs to the transpeptidase family.</text>
</comment>
<dbReference type="InterPro" id="IPR012338">
    <property type="entry name" value="Beta-lactam/transpept-like"/>
</dbReference>
<comment type="subcellular location">
    <subcellularLocation>
        <location evidence="1">Cell membrane</location>
    </subcellularLocation>
</comment>
<feature type="domain" description="Glycosyl transferase family 51" evidence="20">
    <location>
        <begin position="70"/>
        <end position="257"/>
    </location>
</feature>
<evidence type="ECO:0000256" key="14">
    <source>
        <dbReference type="ARBA" id="ARBA00023268"/>
    </source>
</evidence>
<keyword evidence="7" id="KW-0645">Protease</keyword>
<dbReference type="SUPFAM" id="SSF56601">
    <property type="entry name" value="beta-lactamase/transpeptidase-like"/>
    <property type="match status" value="1"/>
</dbReference>
<evidence type="ECO:0000256" key="16">
    <source>
        <dbReference type="ARBA" id="ARBA00034000"/>
    </source>
</evidence>
<evidence type="ECO:0000256" key="3">
    <source>
        <dbReference type="ARBA" id="ARBA00007090"/>
    </source>
</evidence>
<dbReference type="AlphaFoldDB" id="A0A939GEV6"/>
<comment type="caution">
    <text evidence="21">The sequence shown here is derived from an EMBL/GenBank/DDBJ whole genome shotgun (WGS) entry which is preliminary data.</text>
</comment>
<dbReference type="InterPro" id="IPR001264">
    <property type="entry name" value="Glyco_trans_51"/>
</dbReference>
<dbReference type="EMBL" id="JAFMYV010000001">
    <property type="protein sequence ID" value="MBO0935148.1"/>
    <property type="molecule type" value="Genomic_DNA"/>
</dbReference>
<dbReference type="InterPro" id="IPR050396">
    <property type="entry name" value="Glycosyltr_51/Transpeptidase"/>
</dbReference>
<dbReference type="SUPFAM" id="SSF53955">
    <property type="entry name" value="Lysozyme-like"/>
    <property type="match status" value="1"/>
</dbReference>
<dbReference type="GO" id="GO:0009002">
    <property type="term" value="F:serine-type D-Ala-D-Ala carboxypeptidase activity"/>
    <property type="evidence" value="ECO:0007669"/>
    <property type="project" value="UniProtKB-EC"/>
</dbReference>
<proteinExistence type="inferred from homology"/>
<dbReference type="Gene3D" id="3.40.710.10">
    <property type="entry name" value="DD-peptidase/beta-lactamase superfamily"/>
    <property type="match status" value="2"/>
</dbReference>
<keyword evidence="10" id="KW-0378">Hydrolase</keyword>
<evidence type="ECO:0000256" key="18">
    <source>
        <dbReference type="SAM" id="Phobius"/>
    </source>
</evidence>
<keyword evidence="5" id="KW-1003">Cell membrane</keyword>
<feature type="domain" description="Penicillin-binding protein transpeptidase" evidence="19">
    <location>
        <begin position="444"/>
        <end position="692"/>
    </location>
</feature>
<dbReference type="GO" id="GO:0006508">
    <property type="term" value="P:proteolysis"/>
    <property type="evidence" value="ECO:0007669"/>
    <property type="project" value="UniProtKB-KW"/>
</dbReference>
<evidence type="ECO:0000256" key="11">
    <source>
        <dbReference type="ARBA" id="ARBA00022960"/>
    </source>
</evidence>
<dbReference type="Pfam" id="PF00912">
    <property type="entry name" value="Transgly"/>
    <property type="match status" value="1"/>
</dbReference>
<evidence type="ECO:0000256" key="1">
    <source>
        <dbReference type="ARBA" id="ARBA00004236"/>
    </source>
</evidence>
<dbReference type="GO" id="GO:0071555">
    <property type="term" value="P:cell wall organization"/>
    <property type="evidence" value="ECO:0007669"/>
    <property type="project" value="UniProtKB-KW"/>
</dbReference>
<comment type="similarity">
    <text evidence="4">In the N-terminal section; belongs to the glycosyltransferase 51 family.</text>
</comment>
<dbReference type="GO" id="GO:0008658">
    <property type="term" value="F:penicillin binding"/>
    <property type="evidence" value="ECO:0007669"/>
    <property type="project" value="InterPro"/>
</dbReference>
<comment type="catalytic activity">
    <reaction evidence="16">
        <text>Preferential cleavage: (Ac)2-L-Lys-D-Ala-|-D-Ala. Also transpeptidation of peptidyl-alanyl moieties that are N-acyl substituents of D-alanine.</text>
        <dbReference type="EC" id="3.4.16.4"/>
    </reaction>
</comment>
<evidence type="ECO:0000256" key="15">
    <source>
        <dbReference type="ARBA" id="ARBA00023316"/>
    </source>
</evidence>
<evidence type="ECO:0000256" key="4">
    <source>
        <dbReference type="ARBA" id="ARBA00007739"/>
    </source>
</evidence>
<dbReference type="GO" id="GO:0009252">
    <property type="term" value="P:peptidoglycan biosynthetic process"/>
    <property type="evidence" value="ECO:0007669"/>
    <property type="project" value="UniProtKB-KW"/>
</dbReference>
<keyword evidence="13 18" id="KW-0472">Membrane</keyword>
<keyword evidence="8" id="KW-0328">Glycosyltransferase</keyword>
<gene>
    <name evidence="21" type="ORF">J2I47_01180</name>
</gene>
<evidence type="ECO:0000256" key="7">
    <source>
        <dbReference type="ARBA" id="ARBA00022670"/>
    </source>
</evidence>
<dbReference type="InterPro" id="IPR023346">
    <property type="entry name" value="Lysozyme-like_dom_sf"/>
</dbReference>
<dbReference type="GO" id="GO:0030288">
    <property type="term" value="C:outer membrane-bounded periplasmic space"/>
    <property type="evidence" value="ECO:0007669"/>
    <property type="project" value="TreeGrafter"/>
</dbReference>
<dbReference type="PANTHER" id="PTHR32282:SF11">
    <property type="entry name" value="PENICILLIN-BINDING PROTEIN 1B"/>
    <property type="match status" value="1"/>
</dbReference>
<dbReference type="PANTHER" id="PTHR32282">
    <property type="entry name" value="BINDING PROTEIN TRANSPEPTIDASE, PUTATIVE-RELATED"/>
    <property type="match status" value="1"/>
</dbReference>
<keyword evidence="18" id="KW-1133">Transmembrane helix</keyword>
<keyword evidence="9" id="KW-0808">Transferase</keyword>
<dbReference type="Proteomes" id="UP000664034">
    <property type="component" value="Unassembled WGS sequence"/>
</dbReference>
<evidence type="ECO:0000259" key="19">
    <source>
        <dbReference type="Pfam" id="PF00905"/>
    </source>
</evidence>
<keyword evidence="22" id="KW-1185">Reference proteome</keyword>
<evidence type="ECO:0000256" key="6">
    <source>
        <dbReference type="ARBA" id="ARBA00022645"/>
    </source>
</evidence>
<dbReference type="InterPro" id="IPR036950">
    <property type="entry name" value="PBP_transglycosylase"/>
</dbReference>
<accession>A0A939GEV6</accession>
<evidence type="ECO:0000256" key="2">
    <source>
        <dbReference type="ARBA" id="ARBA00004752"/>
    </source>
</evidence>
<keyword evidence="18" id="KW-0812">Transmembrane</keyword>
<evidence type="ECO:0000256" key="13">
    <source>
        <dbReference type="ARBA" id="ARBA00023136"/>
    </source>
</evidence>
<dbReference type="InterPro" id="IPR001460">
    <property type="entry name" value="PCN-bd_Tpept"/>
</dbReference>
<comment type="catalytic activity">
    <reaction evidence="17">
        <text>[GlcNAc-(1-&gt;4)-Mur2Ac(oyl-L-Ala-gamma-D-Glu-L-Lys-D-Ala-D-Ala)](n)-di-trans,octa-cis-undecaprenyl diphosphate + beta-D-GlcNAc-(1-&gt;4)-Mur2Ac(oyl-L-Ala-gamma-D-Glu-L-Lys-D-Ala-D-Ala)-di-trans,octa-cis-undecaprenyl diphosphate = [GlcNAc-(1-&gt;4)-Mur2Ac(oyl-L-Ala-gamma-D-Glu-L-Lys-D-Ala-D-Ala)](n+1)-di-trans,octa-cis-undecaprenyl diphosphate + di-trans,octa-cis-undecaprenyl diphosphate + H(+)</text>
        <dbReference type="Rhea" id="RHEA:23708"/>
        <dbReference type="Rhea" id="RHEA-COMP:9602"/>
        <dbReference type="Rhea" id="RHEA-COMP:9603"/>
        <dbReference type="ChEBI" id="CHEBI:15378"/>
        <dbReference type="ChEBI" id="CHEBI:58405"/>
        <dbReference type="ChEBI" id="CHEBI:60033"/>
        <dbReference type="ChEBI" id="CHEBI:78435"/>
        <dbReference type="EC" id="2.4.99.28"/>
    </reaction>
</comment>
<organism evidence="21 22">
    <name type="scientific">Fibrella rubiginis</name>
    <dbReference type="NCBI Taxonomy" id="2817060"/>
    <lineage>
        <taxon>Bacteria</taxon>
        <taxon>Pseudomonadati</taxon>
        <taxon>Bacteroidota</taxon>
        <taxon>Cytophagia</taxon>
        <taxon>Cytophagales</taxon>
        <taxon>Spirosomataceae</taxon>
        <taxon>Fibrella</taxon>
    </lineage>
</organism>
<evidence type="ECO:0000313" key="22">
    <source>
        <dbReference type="Proteomes" id="UP000664034"/>
    </source>
</evidence>
<dbReference type="RefSeq" id="WP_207362716.1">
    <property type="nucleotide sequence ID" value="NZ_JAFMYV010000001.1"/>
</dbReference>
<dbReference type="Pfam" id="PF00905">
    <property type="entry name" value="Transpeptidase"/>
    <property type="match status" value="1"/>
</dbReference>
<evidence type="ECO:0000256" key="10">
    <source>
        <dbReference type="ARBA" id="ARBA00022801"/>
    </source>
</evidence>
<evidence type="ECO:0000256" key="5">
    <source>
        <dbReference type="ARBA" id="ARBA00022475"/>
    </source>
</evidence>
<protein>
    <submittedName>
        <fullName evidence="21">Transglycosylase domain-containing protein</fullName>
    </submittedName>
</protein>
<evidence type="ECO:0000256" key="17">
    <source>
        <dbReference type="ARBA" id="ARBA00049902"/>
    </source>
</evidence>
<comment type="pathway">
    <text evidence="2">Cell wall biogenesis; peptidoglycan biosynthesis.</text>
</comment>
<evidence type="ECO:0000313" key="21">
    <source>
        <dbReference type="EMBL" id="MBO0935148.1"/>
    </source>
</evidence>
<feature type="transmembrane region" description="Helical" evidence="18">
    <location>
        <begin position="20"/>
        <end position="42"/>
    </location>
</feature>
<evidence type="ECO:0000256" key="12">
    <source>
        <dbReference type="ARBA" id="ARBA00022984"/>
    </source>
</evidence>
<dbReference type="GO" id="GO:0008360">
    <property type="term" value="P:regulation of cell shape"/>
    <property type="evidence" value="ECO:0007669"/>
    <property type="project" value="UniProtKB-KW"/>
</dbReference>
<evidence type="ECO:0000259" key="20">
    <source>
        <dbReference type="Pfam" id="PF00912"/>
    </source>
</evidence>
<dbReference type="GO" id="GO:0005886">
    <property type="term" value="C:plasma membrane"/>
    <property type="evidence" value="ECO:0007669"/>
    <property type="project" value="UniProtKB-SubCell"/>
</dbReference>
<evidence type="ECO:0000256" key="8">
    <source>
        <dbReference type="ARBA" id="ARBA00022676"/>
    </source>
</evidence>
<evidence type="ECO:0000256" key="9">
    <source>
        <dbReference type="ARBA" id="ARBA00022679"/>
    </source>
</evidence>